<proteinExistence type="predicted"/>
<reference evidence="2 3" key="1">
    <citation type="submission" date="2024-02" db="EMBL/GenBank/DDBJ databases">
        <authorList>
            <person name="Saticioglu I.B."/>
        </authorList>
    </citation>
    <scope>NUCLEOTIDE SEQUENCE [LARGE SCALE GENOMIC DNA]</scope>
    <source>
        <strain evidence="2 3">Mu-43</strain>
    </source>
</reference>
<evidence type="ECO:0000313" key="3">
    <source>
        <dbReference type="Proteomes" id="UP001366085"/>
    </source>
</evidence>
<organism evidence="2 3">
    <name type="scientific">Microbacterium istanbulense</name>
    <dbReference type="NCBI Taxonomy" id="3122049"/>
    <lineage>
        <taxon>Bacteria</taxon>
        <taxon>Bacillati</taxon>
        <taxon>Actinomycetota</taxon>
        <taxon>Actinomycetes</taxon>
        <taxon>Micrococcales</taxon>
        <taxon>Microbacteriaceae</taxon>
        <taxon>Microbacterium</taxon>
    </lineage>
</organism>
<gene>
    <name evidence="2" type="ORF">WDU93_12520</name>
</gene>
<accession>A0ABU8LNP8</accession>
<dbReference type="InterPro" id="IPR024072">
    <property type="entry name" value="DHFR-like_dom_sf"/>
</dbReference>
<dbReference type="SUPFAM" id="SSF53597">
    <property type="entry name" value="Dihydrofolate reductase-like"/>
    <property type="match status" value="1"/>
</dbReference>
<dbReference type="Proteomes" id="UP001366085">
    <property type="component" value="Unassembled WGS sequence"/>
</dbReference>
<dbReference type="PANTHER" id="PTHR38011:SF11">
    <property type="entry name" value="2,5-DIAMINO-6-RIBOSYLAMINO-4(3H)-PYRIMIDINONE 5'-PHOSPHATE REDUCTASE"/>
    <property type="match status" value="1"/>
</dbReference>
<evidence type="ECO:0000259" key="1">
    <source>
        <dbReference type="Pfam" id="PF01872"/>
    </source>
</evidence>
<dbReference type="InterPro" id="IPR050765">
    <property type="entry name" value="Riboflavin_Biosynth_HTPR"/>
</dbReference>
<sequence length="192" mass="20583">MRELTYYIGATLDGFIAGPGDEVDFFPLSDEFHGFLAAEFADALPSHARSALGIADVPLSRFDTVVMGRRTYEPALAIGVSDPYAHLRTIVVSSSLPSPEAANVEIVRTDPAARIRELKADPGLGIYLAGGATLAGELLDEIDRLVIKKYPVIAGAGIPLVRHGFAPAAFDLESTRTFDNGCVVISLVRRRN</sequence>
<dbReference type="Gene3D" id="3.40.430.10">
    <property type="entry name" value="Dihydrofolate Reductase, subunit A"/>
    <property type="match status" value="1"/>
</dbReference>
<dbReference type="Pfam" id="PF01872">
    <property type="entry name" value="RibD_C"/>
    <property type="match status" value="1"/>
</dbReference>
<dbReference type="PANTHER" id="PTHR38011">
    <property type="entry name" value="DIHYDROFOLATE REDUCTASE FAMILY PROTEIN (AFU_ORTHOLOGUE AFUA_8G06820)"/>
    <property type="match status" value="1"/>
</dbReference>
<dbReference type="InterPro" id="IPR002734">
    <property type="entry name" value="RibDG_C"/>
</dbReference>
<dbReference type="RefSeq" id="WP_337321135.1">
    <property type="nucleotide sequence ID" value="NZ_JBBDGN010000013.1"/>
</dbReference>
<evidence type="ECO:0000313" key="2">
    <source>
        <dbReference type="EMBL" id="MEJ1092509.1"/>
    </source>
</evidence>
<protein>
    <submittedName>
        <fullName evidence="2">Dihydrofolate reductase family protein</fullName>
    </submittedName>
</protein>
<keyword evidence="3" id="KW-1185">Reference proteome</keyword>
<comment type="caution">
    <text evidence="2">The sequence shown here is derived from an EMBL/GenBank/DDBJ whole genome shotgun (WGS) entry which is preliminary data.</text>
</comment>
<feature type="domain" description="Bacterial bifunctional deaminase-reductase C-terminal" evidence="1">
    <location>
        <begin position="9"/>
        <end position="183"/>
    </location>
</feature>
<name>A0ABU8LNP8_9MICO</name>
<dbReference type="EMBL" id="JBBDGN010000013">
    <property type="protein sequence ID" value="MEJ1092509.1"/>
    <property type="molecule type" value="Genomic_DNA"/>
</dbReference>